<name>A0ACC0UZ76_9HYPO</name>
<organism evidence="1 2">
    <name type="scientific">Trichothecium roseum</name>
    <dbReference type="NCBI Taxonomy" id="47278"/>
    <lineage>
        <taxon>Eukaryota</taxon>
        <taxon>Fungi</taxon>
        <taxon>Dikarya</taxon>
        <taxon>Ascomycota</taxon>
        <taxon>Pezizomycotina</taxon>
        <taxon>Sordariomycetes</taxon>
        <taxon>Hypocreomycetidae</taxon>
        <taxon>Hypocreales</taxon>
        <taxon>Hypocreales incertae sedis</taxon>
        <taxon>Trichothecium</taxon>
    </lineage>
</organism>
<sequence>MTEARKEQNRASQKAFRQRQKQRREELAAKASVPLLNPPLRPRVATKDAESSFPAATTPSPSQCRALEPWQDAFQMLGGSLSDGLAGSDGSQCGSLWDVAAAVADGVQSHSPLVPLQQVSRFEPSNANTTSTDFLPDPYVNAIRLLPTTVFSAILHNALALGIDPSVLAGCNADARRPSSPFFRPNGPGTDPAALLAGVRNSLPPGAPSHLIPTLAQVLVPHHASLDLIPVPLLRERAILLSAAMPSAYDLHELKLDIYVRRGLTVWAHDWRRGPGAGGTGMGGCQPWDMRSWEAAPWFLRKWSVAVDGEGGELSKQSAWFRALRGGGSVTELY</sequence>
<comment type="caution">
    <text evidence="1">The sequence shown here is derived from an EMBL/GenBank/DDBJ whole genome shotgun (WGS) entry which is preliminary data.</text>
</comment>
<keyword evidence="2" id="KW-1185">Reference proteome</keyword>
<dbReference type="EMBL" id="CM047944">
    <property type="protein sequence ID" value="KAI9898857.1"/>
    <property type="molecule type" value="Genomic_DNA"/>
</dbReference>
<proteinExistence type="predicted"/>
<dbReference type="Proteomes" id="UP001163324">
    <property type="component" value="Chromosome 5"/>
</dbReference>
<protein>
    <submittedName>
        <fullName evidence="1">Uncharacterized protein</fullName>
    </submittedName>
</protein>
<evidence type="ECO:0000313" key="1">
    <source>
        <dbReference type="EMBL" id="KAI9898857.1"/>
    </source>
</evidence>
<accession>A0ACC0UZ76</accession>
<gene>
    <name evidence="1" type="ORF">N3K66_005318</name>
</gene>
<reference evidence="1" key="1">
    <citation type="submission" date="2022-10" db="EMBL/GenBank/DDBJ databases">
        <title>Complete Genome of Trichothecium roseum strain YXFP-22015, a Plant Pathogen Isolated from Citrus.</title>
        <authorList>
            <person name="Wang Y."/>
            <person name="Zhu L."/>
        </authorList>
    </citation>
    <scope>NUCLEOTIDE SEQUENCE</scope>
    <source>
        <strain evidence="1">YXFP-22015</strain>
    </source>
</reference>
<evidence type="ECO:0000313" key="2">
    <source>
        <dbReference type="Proteomes" id="UP001163324"/>
    </source>
</evidence>